<dbReference type="EMBL" id="JBHRTE010000030">
    <property type="protein sequence ID" value="MFC3167802.1"/>
    <property type="molecule type" value="Genomic_DNA"/>
</dbReference>
<keyword evidence="6" id="KW-0560">Oxidoreductase</keyword>
<keyword evidence="7" id="KW-1185">Reference proteome</keyword>
<dbReference type="SMART" id="SM00903">
    <property type="entry name" value="Flavin_Reduct"/>
    <property type="match status" value="1"/>
</dbReference>
<dbReference type="RefSeq" id="WP_207471950.1">
    <property type="nucleotide sequence ID" value="NZ_JAFNAW010000098.1"/>
</dbReference>
<comment type="similarity">
    <text evidence="4">Belongs to the flavoredoxin family.</text>
</comment>
<evidence type="ECO:0000256" key="1">
    <source>
        <dbReference type="ARBA" id="ARBA00001917"/>
    </source>
</evidence>
<feature type="domain" description="Flavin reductase like" evidence="5">
    <location>
        <begin position="23"/>
        <end position="173"/>
    </location>
</feature>
<dbReference type="Proteomes" id="UP001595557">
    <property type="component" value="Unassembled WGS sequence"/>
</dbReference>
<evidence type="ECO:0000313" key="6">
    <source>
        <dbReference type="EMBL" id="MFC3167802.1"/>
    </source>
</evidence>
<evidence type="ECO:0000256" key="2">
    <source>
        <dbReference type="ARBA" id="ARBA00022630"/>
    </source>
</evidence>
<dbReference type="PANTHER" id="PTHR33798:SF5">
    <property type="entry name" value="FLAVIN REDUCTASE LIKE DOMAIN-CONTAINING PROTEIN"/>
    <property type="match status" value="1"/>
</dbReference>
<dbReference type="InterPro" id="IPR002563">
    <property type="entry name" value="Flavin_Rdtase-like_dom"/>
</dbReference>
<keyword evidence="2" id="KW-0285">Flavoprotein</keyword>
<dbReference type="Gene3D" id="2.30.110.10">
    <property type="entry name" value="Electron Transport, Fmn-binding Protein, Chain A"/>
    <property type="match status" value="1"/>
</dbReference>
<accession>A0ABV7IB13</accession>
<evidence type="ECO:0000313" key="7">
    <source>
        <dbReference type="Proteomes" id="UP001595557"/>
    </source>
</evidence>
<dbReference type="SUPFAM" id="SSF50475">
    <property type="entry name" value="FMN-binding split barrel"/>
    <property type="match status" value="1"/>
</dbReference>
<evidence type="ECO:0000256" key="3">
    <source>
        <dbReference type="ARBA" id="ARBA00022643"/>
    </source>
</evidence>
<reference evidence="7" key="1">
    <citation type="journal article" date="2019" name="Int. J. Syst. Evol. Microbiol.">
        <title>The Global Catalogue of Microorganisms (GCM) 10K type strain sequencing project: providing services to taxonomists for standard genome sequencing and annotation.</title>
        <authorList>
            <consortium name="The Broad Institute Genomics Platform"/>
            <consortium name="The Broad Institute Genome Sequencing Center for Infectious Disease"/>
            <person name="Wu L."/>
            <person name="Ma J."/>
        </authorList>
    </citation>
    <scope>NUCLEOTIDE SEQUENCE [LARGE SCALE GENOMIC DNA]</scope>
    <source>
        <strain evidence="7">KCTC 52239</strain>
    </source>
</reference>
<evidence type="ECO:0000259" key="5">
    <source>
        <dbReference type="SMART" id="SM00903"/>
    </source>
</evidence>
<name>A0ABV7IB13_9RHOB</name>
<comment type="caution">
    <text evidence="6">The sequence shown here is derived from an EMBL/GenBank/DDBJ whole genome shotgun (WGS) entry which is preliminary data.</text>
</comment>
<evidence type="ECO:0000256" key="4">
    <source>
        <dbReference type="ARBA" id="ARBA00038054"/>
    </source>
</evidence>
<dbReference type="InterPro" id="IPR012349">
    <property type="entry name" value="Split_barrel_FMN-bd"/>
</dbReference>
<proteinExistence type="inferred from homology"/>
<sequence>MEHRFFDFDDIAPAERYRLMANAVTPRPVAFVTTLSPEGVANAAPFSFFGLLSHDPATLAIGIEPRPDGRRKDTARNIIETGAFTVHIADAALAAQMDACGAPVEPEVDEIALAGLATVPGQAIPVPRLAVAPVAMECRLHSLVPLGPARDIVLGTIHGFFLRRDAITAAGHVDQDVLDIIGRVGGAAYATTRDRFRP</sequence>
<keyword evidence="3" id="KW-0288">FMN</keyword>
<dbReference type="Pfam" id="PF01613">
    <property type="entry name" value="Flavin_Reduct"/>
    <property type="match status" value="1"/>
</dbReference>
<gene>
    <name evidence="6" type="ORF">ACFOD7_07050</name>
</gene>
<protein>
    <submittedName>
        <fullName evidence="6">Flavin reductase family protein</fullName>
        <ecNumber evidence="6">1.5.1.-</ecNumber>
    </submittedName>
</protein>
<dbReference type="PANTHER" id="PTHR33798">
    <property type="entry name" value="FLAVOPROTEIN OXYGENASE"/>
    <property type="match status" value="1"/>
</dbReference>
<comment type="cofactor">
    <cofactor evidence="1">
        <name>FMN</name>
        <dbReference type="ChEBI" id="CHEBI:58210"/>
    </cofactor>
</comment>
<dbReference type="GO" id="GO:0016491">
    <property type="term" value="F:oxidoreductase activity"/>
    <property type="evidence" value="ECO:0007669"/>
    <property type="project" value="UniProtKB-KW"/>
</dbReference>
<organism evidence="6 7">
    <name type="scientific">Paracoccus fontiphilus</name>
    <dbReference type="NCBI Taxonomy" id="1815556"/>
    <lineage>
        <taxon>Bacteria</taxon>
        <taxon>Pseudomonadati</taxon>
        <taxon>Pseudomonadota</taxon>
        <taxon>Alphaproteobacteria</taxon>
        <taxon>Rhodobacterales</taxon>
        <taxon>Paracoccaceae</taxon>
        <taxon>Paracoccus</taxon>
    </lineage>
</organism>
<dbReference type="EC" id="1.5.1.-" evidence="6"/>